<evidence type="ECO:0000313" key="2">
    <source>
        <dbReference type="Proteomes" id="UP000694005"/>
    </source>
</evidence>
<sequence length="125" mass="14170">MSFPMLEGTFPPSNTTQGRSNTLISLNLVKNKLVAIGVLLSRNKRVLRLGFFTSVSTLNVSSSQRTTASLRDLQGDFEFAVDVSMCFKSESFNVSFRNNHMSLHQFFYAYICNMSNAHSIEIHWH</sequence>
<dbReference type="AlphaFoldDB" id="A0A8D9HCR0"/>
<proteinExistence type="predicted"/>
<protein>
    <submittedName>
        <fullName evidence="1">Uncharacterized protein</fullName>
    </submittedName>
</protein>
<accession>A0A8D9HCR0</accession>
<reference evidence="1 2" key="1">
    <citation type="submission" date="2021-07" db="EMBL/GenBank/DDBJ databases">
        <authorList>
            <consortium name="Genoscope - CEA"/>
            <person name="William W."/>
        </authorList>
    </citation>
    <scope>NUCLEOTIDE SEQUENCE [LARGE SCALE GENOMIC DNA]</scope>
</reference>
<name>A0A8D9HCR0_BRACM</name>
<evidence type="ECO:0000313" key="1">
    <source>
        <dbReference type="EMBL" id="CAG7895929.1"/>
    </source>
</evidence>
<dbReference type="EMBL" id="LS974618">
    <property type="protein sequence ID" value="CAG7895929.1"/>
    <property type="molecule type" value="Genomic_DNA"/>
</dbReference>
<dbReference type="Gramene" id="A02p48810.2_BraZ1">
    <property type="protein sequence ID" value="A02p48810.2_BraZ1.CDS"/>
    <property type="gene ID" value="A02g48810.2_BraZ1"/>
</dbReference>
<dbReference type="Proteomes" id="UP000694005">
    <property type="component" value="Chromosome A02"/>
</dbReference>
<gene>
    <name evidence="1" type="ORF">BRAPAZ1V2_A02P48810.2</name>
</gene>
<organism evidence="1 2">
    <name type="scientific">Brassica campestris</name>
    <name type="common">Field mustard</name>
    <dbReference type="NCBI Taxonomy" id="3711"/>
    <lineage>
        <taxon>Eukaryota</taxon>
        <taxon>Viridiplantae</taxon>
        <taxon>Streptophyta</taxon>
        <taxon>Embryophyta</taxon>
        <taxon>Tracheophyta</taxon>
        <taxon>Spermatophyta</taxon>
        <taxon>Magnoliopsida</taxon>
        <taxon>eudicotyledons</taxon>
        <taxon>Gunneridae</taxon>
        <taxon>Pentapetalae</taxon>
        <taxon>rosids</taxon>
        <taxon>malvids</taxon>
        <taxon>Brassicales</taxon>
        <taxon>Brassicaceae</taxon>
        <taxon>Brassiceae</taxon>
        <taxon>Brassica</taxon>
    </lineage>
</organism>